<proteinExistence type="predicted"/>
<dbReference type="AlphaFoldDB" id="A0A316FD75"/>
<protein>
    <recommendedName>
        <fullName evidence="3">DUF3034 family protein</fullName>
    </recommendedName>
</protein>
<dbReference type="Proteomes" id="UP000245790">
    <property type="component" value="Unassembled WGS sequence"/>
</dbReference>
<comment type="caution">
    <text evidence="1">The sequence shown here is derived from an EMBL/GenBank/DDBJ whole genome shotgun (WGS) entry which is preliminary data.</text>
</comment>
<accession>A0A316FD75</accession>
<evidence type="ECO:0008006" key="3">
    <source>
        <dbReference type="Google" id="ProtNLM"/>
    </source>
</evidence>
<name>A0A316FD75_9GAMM</name>
<organism evidence="1 2">
    <name type="scientific">Pleionea mediterranea</name>
    <dbReference type="NCBI Taxonomy" id="523701"/>
    <lineage>
        <taxon>Bacteria</taxon>
        <taxon>Pseudomonadati</taxon>
        <taxon>Pseudomonadota</taxon>
        <taxon>Gammaproteobacteria</taxon>
        <taxon>Oceanospirillales</taxon>
        <taxon>Pleioneaceae</taxon>
        <taxon>Pleionea</taxon>
    </lineage>
</organism>
<dbReference type="RefSeq" id="WP_210204970.1">
    <property type="nucleotide sequence ID" value="NZ_QGGU01000012.1"/>
</dbReference>
<gene>
    <name evidence="1" type="ORF">C8D97_11270</name>
</gene>
<evidence type="ECO:0000313" key="2">
    <source>
        <dbReference type="Proteomes" id="UP000245790"/>
    </source>
</evidence>
<sequence length="289" mass="31569">MNLSNGCNKEMLKLKHLILASLILLVVHTNVRSADGKLLATPGVSQVEGSAGGGIVPWAQLAGYASREQISGSGYCSKVSVDDFALNVCGVQANFFDRVEVSYAKQSFEVKPLNTDLKQDIVGAKVRLYGDLVYSKWPQISVGIQHKSLKTETIAFALGANKKSDTDFYIASSKLHLGAVAGYNWLWNVSLRHTQANQMGLLGFGGEGKNKQWLLEASTAVLMSRHIAIGMEFREKPDNLNLGEDHWRDVFVAWFPNKSVSVTAAWVDLGSIAAINDQTGWYLSVTGYL</sequence>
<reference evidence="1 2" key="1">
    <citation type="submission" date="2018-05" db="EMBL/GenBank/DDBJ databases">
        <title>Genomic Encyclopedia of Type Strains, Phase IV (KMG-IV): sequencing the most valuable type-strain genomes for metagenomic binning, comparative biology and taxonomic classification.</title>
        <authorList>
            <person name="Goeker M."/>
        </authorList>
    </citation>
    <scope>NUCLEOTIDE SEQUENCE [LARGE SCALE GENOMIC DNA]</scope>
    <source>
        <strain evidence="1 2">DSM 25350</strain>
    </source>
</reference>
<dbReference type="Pfam" id="PF11231">
    <property type="entry name" value="DUF3034"/>
    <property type="match status" value="1"/>
</dbReference>
<dbReference type="EMBL" id="QGGU01000012">
    <property type="protein sequence ID" value="PWK46834.1"/>
    <property type="molecule type" value="Genomic_DNA"/>
</dbReference>
<keyword evidence="2" id="KW-1185">Reference proteome</keyword>
<evidence type="ECO:0000313" key="1">
    <source>
        <dbReference type="EMBL" id="PWK46834.1"/>
    </source>
</evidence>
<dbReference type="InterPro" id="IPR021393">
    <property type="entry name" value="DUF3034"/>
</dbReference>